<comment type="caution">
    <text evidence="1">The sequence shown here is derived from an EMBL/GenBank/DDBJ whole genome shotgun (WGS) entry which is preliminary data.</text>
</comment>
<evidence type="ECO:0000313" key="2">
    <source>
        <dbReference type="Proteomes" id="UP000186601"/>
    </source>
</evidence>
<dbReference type="AlphaFoldDB" id="A0A2R6RPY1"/>
<organism evidence="1 2">
    <name type="scientific">Hermanssonia centrifuga</name>
    <dbReference type="NCBI Taxonomy" id="98765"/>
    <lineage>
        <taxon>Eukaryota</taxon>
        <taxon>Fungi</taxon>
        <taxon>Dikarya</taxon>
        <taxon>Basidiomycota</taxon>
        <taxon>Agaricomycotina</taxon>
        <taxon>Agaricomycetes</taxon>
        <taxon>Polyporales</taxon>
        <taxon>Meruliaceae</taxon>
        <taxon>Hermanssonia</taxon>
    </lineage>
</organism>
<dbReference type="EMBL" id="MLYV02000199">
    <property type="protein sequence ID" value="PSS32076.1"/>
    <property type="molecule type" value="Genomic_DNA"/>
</dbReference>
<sequence>MPSLSHLPQLPRGASKAMGRRVFPDWEERRAVVFPPVRLPLAALWLNYLSTYWRHEFSHLLDAITIITPTSPSVGERPLQKTYMATHLGLTTPGGQSVTMVSVQYFLDTFSPPLHPEMDIFNTVNKLK</sequence>
<keyword evidence="2" id="KW-1185">Reference proteome</keyword>
<dbReference type="Proteomes" id="UP000186601">
    <property type="component" value="Unassembled WGS sequence"/>
</dbReference>
<gene>
    <name evidence="1" type="ORF">PHLCEN_2v2152</name>
</gene>
<reference evidence="1 2" key="1">
    <citation type="submission" date="2018-02" db="EMBL/GenBank/DDBJ databases">
        <title>Genome sequence of the basidiomycete white-rot fungus Phlebia centrifuga.</title>
        <authorList>
            <person name="Granchi Z."/>
            <person name="Peng M."/>
            <person name="de Vries R.P."/>
            <person name="Hilden K."/>
            <person name="Makela M.R."/>
            <person name="Grigoriev I."/>
            <person name="Riley R."/>
        </authorList>
    </citation>
    <scope>NUCLEOTIDE SEQUENCE [LARGE SCALE GENOMIC DNA]</scope>
    <source>
        <strain evidence="1 2">FBCC195</strain>
    </source>
</reference>
<evidence type="ECO:0000313" key="1">
    <source>
        <dbReference type="EMBL" id="PSS32076.1"/>
    </source>
</evidence>
<accession>A0A2R6RPY1</accession>
<protein>
    <submittedName>
        <fullName evidence="1">Uncharacterized protein</fullName>
    </submittedName>
</protein>
<proteinExistence type="predicted"/>
<name>A0A2R6RPY1_9APHY</name>